<dbReference type="RefSeq" id="WP_069635170.1">
    <property type="nucleotide sequence ID" value="NZ_JXKZ01000004.1"/>
</dbReference>
<organism evidence="2 3">
    <name type="scientific">Enterococcus quebecensis</name>
    <dbReference type="NCBI Taxonomy" id="903983"/>
    <lineage>
        <taxon>Bacteria</taxon>
        <taxon>Bacillati</taxon>
        <taxon>Bacillota</taxon>
        <taxon>Bacilli</taxon>
        <taxon>Lactobacillales</taxon>
        <taxon>Enterococcaceae</taxon>
        <taxon>Enterococcus</taxon>
    </lineage>
</organism>
<evidence type="ECO:0000256" key="1">
    <source>
        <dbReference type="SAM" id="Phobius"/>
    </source>
</evidence>
<dbReference type="EMBL" id="MIKB01000014">
    <property type="protein sequence ID" value="OEG15972.1"/>
    <property type="molecule type" value="Genomic_DNA"/>
</dbReference>
<feature type="transmembrane region" description="Helical" evidence="1">
    <location>
        <begin position="55"/>
        <end position="73"/>
    </location>
</feature>
<gene>
    <name evidence="2" type="ORF">BCR23_07445</name>
</gene>
<keyword evidence="1" id="KW-0472">Membrane</keyword>
<sequence length="93" mass="10360">MTENDLKNALKIDNANLVRNTIKADPSKNGIPVPFQSGYSEYEAKKASQSSIEIVLFYVLGILFSIGAYFWLIDSSFLNEEWQNDGTNIHGAS</sequence>
<evidence type="ECO:0000313" key="2">
    <source>
        <dbReference type="EMBL" id="OEG15972.1"/>
    </source>
</evidence>
<reference evidence="3" key="1">
    <citation type="submission" date="2016-09" db="EMBL/GenBank/DDBJ databases">
        <authorList>
            <person name="Gulvik C.A."/>
        </authorList>
    </citation>
    <scope>NUCLEOTIDE SEQUENCE [LARGE SCALE GENOMIC DNA]</scope>
    <source>
        <strain evidence="3">LMG 26306</strain>
    </source>
</reference>
<protein>
    <submittedName>
        <fullName evidence="2">Uncharacterized protein</fullName>
    </submittedName>
</protein>
<proteinExistence type="predicted"/>
<accession>A0A1E5GTG4</accession>
<name>A0A1E5GTG4_9ENTE</name>
<dbReference type="Proteomes" id="UP000094764">
    <property type="component" value="Unassembled WGS sequence"/>
</dbReference>
<keyword evidence="3" id="KW-1185">Reference proteome</keyword>
<evidence type="ECO:0000313" key="3">
    <source>
        <dbReference type="Proteomes" id="UP000094764"/>
    </source>
</evidence>
<dbReference type="OrthoDB" id="2339936at2"/>
<keyword evidence="1" id="KW-0812">Transmembrane</keyword>
<dbReference type="AlphaFoldDB" id="A0A1E5GTG4"/>
<keyword evidence="1" id="KW-1133">Transmembrane helix</keyword>
<comment type="caution">
    <text evidence="2">The sequence shown here is derived from an EMBL/GenBank/DDBJ whole genome shotgun (WGS) entry which is preliminary data.</text>
</comment>